<evidence type="ECO:0000256" key="6">
    <source>
        <dbReference type="ARBA" id="ARBA00022842"/>
    </source>
</evidence>
<keyword evidence="9 10" id="KW-0413">Isomerase</keyword>
<feature type="binding site" evidence="10">
    <location>
        <position position="120"/>
    </location>
    <ligand>
        <name>Mn(2+)</name>
        <dbReference type="ChEBI" id="CHEBI:29035"/>
    </ligand>
</feature>
<dbReference type="GO" id="GO:0009240">
    <property type="term" value="P:isopentenyl diphosphate biosynthetic process"/>
    <property type="evidence" value="ECO:0007669"/>
    <property type="project" value="TreeGrafter"/>
</dbReference>
<evidence type="ECO:0000313" key="14">
    <source>
        <dbReference type="Proteomes" id="UP000677082"/>
    </source>
</evidence>
<feature type="binding site" evidence="10">
    <location>
        <position position="73"/>
    </location>
    <ligand>
        <name>Mn(2+)</name>
        <dbReference type="ChEBI" id="CHEBI:29035"/>
    </ligand>
</feature>
<dbReference type="Pfam" id="PF00293">
    <property type="entry name" value="NUDIX"/>
    <property type="match status" value="1"/>
</dbReference>
<keyword evidence="7 10" id="KW-0464">Manganese</keyword>
<dbReference type="PIRSF" id="PIRSF018427">
    <property type="entry name" value="Isopntndiph_ism"/>
    <property type="match status" value="1"/>
</dbReference>
<evidence type="ECO:0000256" key="7">
    <source>
        <dbReference type="ARBA" id="ARBA00023211"/>
    </source>
</evidence>
<evidence type="ECO:0000256" key="8">
    <source>
        <dbReference type="ARBA" id="ARBA00023229"/>
    </source>
</evidence>
<dbReference type="InterPro" id="IPR056375">
    <property type="entry name" value="Idi_bact"/>
</dbReference>
<comment type="pathway">
    <text evidence="1 10">Isoprenoid biosynthesis; dimethylallyl diphosphate biosynthesis; dimethylallyl diphosphate from isopentenyl diphosphate: step 1/1.</text>
</comment>
<feature type="binding site" evidence="10">
    <location>
        <position position="35"/>
    </location>
    <ligand>
        <name>Mn(2+)</name>
        <dbReference type="ChEBI" id="CHEBI:29035"/>
    </ligand>
</feature>
<dbReference type="InterPro" id="IPR011876">
    <property type="entry name" value="IsopentenylPP_isomerase_typ1"/>
</dbReference>
<dbReference type="EMBL" id="BOQN01000224">
    <property type="protein sequence ID" value="GIM98308.1"/>
    <property type="molecule type" value="Genomic_DNA"/>
</dbReference>
<dbReference type="AlphaFoldDB" id="A0A920BRP4"/>
<dbReference type="PROSITE" id="PS51462">
    <property type="entry name" value="NUDIX"/>
    <property type="match status" value="1"/>
</dbReference>
<dbReference type="PANTHER" id="PTHR10885:SF0">
    <property type="entry name" value="ISOPENTENYL-DIPHOSPHATE DELTA-ISOMERASE"/>
    <property type="match status" value="1"/>
</dbReference>
<comment type="caution">
    <text evidence="13">The sequence shown here is derived from an EMBL/GenBank/DDBJ whole genome shotgun (WGS) entry which is preliminary data.</text>
</comment>
<evidence type="ECO:0000256" key="3">
    <source>
        <dbReference type="ARBA" id="ARBA00012057"/>
    </source>
</evidence>
<name>A0A920BRP4_9ACTN</name>
<protein>
    <recommendedName>
        <fullName evidence="3 10">Isopentenyl-diphosphate Delta-isomerase</fullName>
        <shortName evidence="10">IPP isomerase</shortName>
        <ecNumber evidence="3 10">5.3.3.2</ecNumber>
    </recommendedName>
    <alternativeName>
        <fullName evidence="10">IPP:DMAPP isomerase</fullName>
    </alternativeName>
    <alternativeName>
        <fullName evidence="10">Isopentenyl pyrophosphate isomerase</fullName>
    </alternativeName>
</protein>
<keyword evidence="4 10" id="KW-0963">Cytoplasm</keyword>
<dbReference type="GO" id="GO:0005737">
    <property type="term" value="C:cytoplasm"/>
    <property type="evidence" value="ECO:0007669"/>
    <property type="project" value="UniProtKB-SubCell"/>
</dbReference>
<dbReference type="Proteomes" id="UP000677082">
    <property type="component" value="Unassembled WGS sequence"/>
</dbReference>
<keyword evidence="6 10" id="KW-0460">Magnesium</keyword>
<dbReference type="GO" id="GO:0050992">
    <property type="term" value="P:dimethylallyl diphosphate biosynthetic process"/>
    <property type="evidence" value="ECO:0007669"/>
    <property type="project" value="UniProtKB-UniRule"/>
</dbReference>
<feature type="domain" description="Nudix hydrolase" evidence="12">
    <location>
        <begin position="33"/>
        <end position="170"/>
    </location>
</feature>
<evidence type="ECO:0000256" key="1">
    <source>
        <dbReference type="ARBA" id="ARBA00004826"/>
    </source>
</evidence>
<comment type="similarity">
    <text evidence="2 10">Belongs to the IPP isomerase type 1 family.</text>
</comment>
<feature type="active site" evidence="10 11">
    <location>
        <position position="71"/>
    </location>
</feature>
<dbReference type="InterPro" id="IPR015797">
    <property type="entry name" value="NUDIX_hydrolase-like_dom_sf"/>
</dbReference>
<gene>
    <name evidence="13" type="primary">idi_2</name>
    <name evidence="10" type="synonym">idi</name>
    <name evidence="13" type="ORF">Ato02nite_101010</name>
</gene>
<comment type="cofactor">
    <cofactor evidence="10">
        <name>Mn(2+)</name>
        <dbReference type="ChEBI" id="CHEBI:29035"/>
    </cofactor>
    <text evidence="10">Binds 1 Mn(2+) ion per subunit.</text>
</comment>
<comment type="subcellular location">
    <subcellularLocation>
        <location evidence="10">Cytoplasm</location>
    </subcellularLocation>
</comment>
<dbReference type="CDD" id="cd02885">
    <property type="entry name" value="NUDIX_IPP_Isomerase"/>
    <property type="match status" value="1"/>
</dbReference>
<evidence type="ECO:0000256" key="2">
    <source>
        <dbReference type="ARBA" id="ARBA00007579"/>
    </source>
</evidence>
<reference evidence="13 14" key="1">
    <citation type="submission" date="2021-03" db="EMBL/GenBank/DDBJ databases">
        <title>Whole genome shotgun sequence of Actinoplanes toevensis NBRC 105298.</title>
        <authorList>
            <person name="Komaki H."/>
            <person name="Tamura T."/>
        </authorList>
    </citation>
    <scope>NUCLEOTIDE SEQUENCE [LARGE SCALE GENOMIC DNA]</scope>
    <source>
        <strain evidence="13 14">NBRC 105298</strain>
    </source>
</reference>
<keyword evidence="5 10" id="KW-0479">Metal-binding</keyword>
<dbReference type="RefSeq" id="WP_213013936.1">
    <property type="nucleotide sequence ID" value="NZ_BOQN01000224.1"/>
</dbReference>
<keyword evidence="8 10" id="KW-0414">Isoprene biosynthesis</keyword>
<comment type="function">
    <text evidence="10">Catalyzes the 1,3-allylic rearrangement of the homoallylic substrate isopentenyl (IPP) to its highly electrophilic allylic isomer, dimethylallyl diphosphate (DMAPP).</text>
</comment>
<dbReference type="PANTHER" id="PTHR10885">
    <property type="entry name" value="ISOPENTENYL-DIPHOSPHATE DELTA-ISOMERASE"/>
    <property type="match status" value="1"/>
</dbReference>
<dbReference type="EC" id="5.3.3.2" evidence="3 10"/>
<dbReference type="NCBIfam" id="TIGR02150">
    <property type="entry name" value="IPP_isom_1"/>
    <property type="match status" value="1"/>
</dbReference>
<dbReference type="SUPFAM" id="SSF55811">
    <property type="entry name" value="Nudix"/>
    <property type="match status" value="1"/>
</dbReference>
<accession>A0A920BRP4</accession>
<feature type="binding site" evidence="10">
    <location>
        <position position="118"/>
    </location>
    <ligand>
        <name>Mn(2+)</name>
        <dbReference type="ChEBI" id="CHEBI:29035"/>
    </ligand>
</feature>
<proteinExistence type="inferred from homology"/>
<dbReference type="InterPro" id="IPR000086">
    <property type="entry name" value="NUDIX_hydrolase_dom"/>
</dbReference>
<feature type="binding site" evidence="10">
    <location>
        <position position="91"/>
    </location>
    <ligand>
        <name>Mg(2+)</name>
        <dbReference type="ChEBI" id="CHEBI:18420"/>
    </ligand>
</feature>
<dbReference type="Gene3D" id="3.90.79.10">
    <property type="entry name" value="Nucleoside Triphosphate Pyrophosphohydrolase"/>
    <property type="match status" value="1"/>
</dbReference>
<keyword evidence="14" id="KW-1185">Reference proteome</keyword>
<evidence type="ECO:0000256" key="5">
    <source>
        <dbReference type="ARBA" id="ARBA00022723"/>
    </source>
</evidence>
<evidence type="ECO:0000256" key="4">
    <source>
        <dbReference type="ARBA" id="ARBA00022490"/>
    </source>
</evidence>
<dbReference type="NCBIfam" id="NF002995">
    <property type="entry name" value="PRK03759.1"/>
    <property type="match status" value="1"/>
</dbReference>
<dbReference type="GO" id="GO:0004452">
    <property type="term" value="F:isopentenyl-diphosphate delta-isomerase activity"/>
    <property type="evidence" value="ECO:0007669"/>
    <property type="project" value="UniProtKB-UniRule"/>
</dbReference>
<organism evidence="13 14">
    <name type="scientific">Paractinoplanes toevensis</name>
    <dbReference type="NCBI Taxonomy" id="571911"/>
    <lineage>
        <taxon>Bacteria</taxon>
        <taxon>Bacillati</taxon>
        <taxon>Actinomycetota</taxon>
        <taxon>Actinomycetes</taxon>
        <taxon>Micromonosporales</taxon>
        <taxon>Micromonosporaceae</taxon>
        <taxon>Paractinoplanes</taxon>
    </lineage>
</organism>
<dbReference type="HAMAP" id="MF_00202">
    <property type="entry name" value="Idi"/>
    <property type="match status" value="1"/>
</dbReference>
<comment type="catalytic activity">
    <reaction evidence="10">
        <text>isopentenyl diphosphate = dimethylallyl diphosphate</text>
        <dbReference type="Rhea" id="RHEA:23284"/>
        <dbReference type="ChEBI" id="CHEBI:57623"/>
        <dbReference type="ChEBI" id="CHEBI:128769"/>
        <dbReference type="EC" id="5.3.3.2"/>
    </reaction>
</comment>
<evidence type="ECO:0000256" key="11">
    <source>
        <dbReference type="PIRSR" id="PIRSR018427-1"/>
    </source>
</evidence>
<comment type="cofactor">
    <cofactor evidence="10">
        <name>Mg(2+)</name>
        <dbReference type="ChEBI" id="CHEBI:18420"/>
    </cofactor>
    <text evidence="10">Binds 1 Mg(2+) ion per subunit. The magnesium ion binds only when substrate is bound.</text>
</comment>
<feature type="active site" evidence="10 11">
    <location>
        <position position="120"/>
    </location>
</feature>
<evidence type="ECO:0000259" key="12">
    <source>
        <dbReference type="PROSITE" id="PS51462"/>
    </source>
</evidence>
<evidence type="ECO:0000256" key="10">
    <source>
        <dbReference type="HAMAP-Rule" id="MF_00202"/>
    </source>
</evidence>
<evidence type="ECO:0000313" key="13">
    <source>
        <dbReference type="EMBL" id="GIM98308.1"/>
    </source>
</evidence>
<sequence>MTARESHVVELVSLDGVAIGSDTVLAAHQAPGRLHRAFSVFLRDPSDGRVLLQQRAAVKTRFPLRWANTCCGHPRPGEDVADAARRRLAEELNLPAMPLTQVGVYTYRAEDPSSGRVEHEYDHVLLGDLPAGIRPTPDPDEVADLRWVSVPDLFTEITADPNPFAPWLLGVTARLSPVSSAGLVADVTADAPERSGGR</sequence>
<dbReference type="GO" id="GO:0046872">
    <property type="term" value="F:metal ion binding"/>
    <property type="evidence" value="ECO:0007669"/>
    <property type="project" value="UniProtKB-KW"/>
</dbReference>
<evidence type="ECO:0000256" key="9">
    <source>
        <dbReference type="ARBA" id="ARBA00023235"/>
    </source>
</evidence>
<feature type="binding site" evidence="10">
    <location>
        <position position="28"/>
    </location>
    <ligand>
        <name>Mn(2+)</name>
        <dbReference type="ChEBI" id="CHEBI:29035"/>
    </ligand>
</feature>